<dbReference type="Proteomes" id="UP000315995">
    <property type="component" value="Chromosome"/>
</dbReference>
<gene>
    <name evidence="1" type="ORF">FIV42_21825</name>
</gene>
<evidence type="ECO:0008006" key="3">
    <source>
        <dbReference type="Google" id="ProtNLM"/>
    </source>
</evidence>
<dbReference type="PROSITE" id="PS51257">
    <property type="entry name" value="PROKAR_LIPOPROTEIN"/>
    <property type="match status" value="1"/>
</dbReference>
<protein>
    <recommendedName>
        <fullName evidence="3">Lipoprotein</fullName>
    </recommendedName>
</protein>
<accession>A0A5B8YB00</accession>
<sequence length="225" mass="24483">MRFPVAFALIVSCLAAVVSTGCTLGYRYHHLDSEIANAAGANAQVEGSGHMVELGIVLDFRYFRVGNPYVGASYEMDVTDAAGGGAYQSSTIETQPFRLDVPVVSLWSEDGGLGYPGTMVHRKSVELWLSGTLRPTTLPMWWADASLVYYHHDLVAVRAFGGWGAVPFEGQTTQFSTEGTTYEFWETTAGGYSAGVELTLGAGEQALDFIKYFIRNQKEAGKPRK</sequence>
<accession>A0A4Y6PY94</accession>
<proteinExistence type="predicted"/>
<evidence type="ECO:0000313" key="1">
    <source>
        <dbReference type="EMBL" id="QDG53286.1"/>
    </source>
</evidence>
<keyword evidence="2" id="KW-1185">Reference proteome</keyword>
<dbReference type="RefSeq" id="WP_141199747.1">
    <property type="nucleotide sequence ID" value="NZ_CP041186.1"/>
</dbReference>
<name>A0A4Y6PY94_PERCE</name>
<organism evidence="1 2">
    <name type="scientific">Persicimonas caeni</name>
    <dbReference type="NCBI Taxonomy" id="2292766"/>
    <lineage>
        <taxon>Bacteria</taxon>
        <taxon>Deltaproteobacteria</taxon>
        <taxon>Bradymonadales</taxon>
        <taxon>Bradymonadaceae</taxon>
        <taxon>Persicimonas</taxon>
    </lineage>
</organism>
<evidence type="ECO:0000313" key="2">
    <source>
        <dbReference type="Proteomes" id="UP000315995"/>
    </source>
</evidence>
<dbReference type="OrthoDB" id="5499252at2"/>
<reference evidence="1 2" key="1">
    <citation type="submission" date="2019-06" db="EMBL/GenBank/DDBJ databases">
        <title>Persicimonas caeni gen. nov., sp. nov., a predatory bacterium isolated from solar saltern.</title>
        <authorList>
            <person name="Wang S."/>
        </authorList>
    </citation>
    <scope>NUCLEOTIDE SEQUENCE [LARGE SCALE GENOMIC DNA]</scope>
    <source>
        <strain evidence="1 2">YN101</strain>
    </source>
</reference>
<dbReference type="EMBL" id="CP041186">
    <property type="protein sequence ID" value="QDG53286.1"/>
    <property type="molecule type" value="Genomic_DNA"/>
</dbReference>
<dbReference type="AlphaFoldDB" id="A0A4Y6PY94"/>